<dbReference type="EMBL" id="JANPWB010000004">
    <property type="protein sequence ID" value="KAJ1193255.1"/>
    <property type="molecule type" value="Genomic_DNA"/>
</dbReference>
<evidence type="ECO:0000256" key="1">
    <source>
        <dbReference type="SAM" id="MobiDB-lite"/>
    </source>
</evidence>
<evidence type="ECO:0000313" key="2">
    <source>
        <dbReference type="EMBL" id="KAJ1193255.1"/>
    </source>
</evidence>
<protein>
    <submittedName>
        <fullName evidence="2">Uncharacterized protein</fullName>
    </submittedName>
</protein>
<accession>A0AAV7UVY5</accession>
<reference evidence="2" key="1">
    <citation type="journal article" date="2022" name="bioRxiv">
        <title>Sequencing and chromosome-scale assembly of the giantPleurodeles waltlgenome.</title>
        <authorList>
            <person name="Brown T."/>
            <person name="Elewa A."/>
            <person name="Iarovenko S."/>
            <person name="Subramanian E."/>
            <person name="Araus A.J."/>
            <person name="Petzold A."/>
            <person name="Susuki M."/>
            <person name="Suzuki K.-i.T."/>
            <person name="Hayashi T."/>
            <person name="Toyoda A."/>
            <person name="Oliveira C."/>
            <person name="Osipova E."/>
            <person name="Leigh N.D."/>
            <person name="Simon A."/>
            <person name="Yun M.H."/>
        </authorList>
    </citation>
    <scope>NUCLEOTIDE SEQUENCE</scope>
    <source>
        <strain evidence="2">20211129_DDA</strain>
        <tissue evidence="2">Liver</tissue>
    </source>
</reference>
<keyword evidence="3" id="KW-1185">Reference proteome</keyword>
<proteinExistence type="predicted"/>
<dbReference type="AlphaFoldDB" id="A0AAV7UVY5"/>
<feature type="region of interest" description="Disordered" evidence="1">
    <location>
        <begin position="112"/>
        <end position="162"/>
    </location>
</feature>
<dbReference type="Proteomes" id="UP001066276">
    <property type="component" value="Chromosome 2_2"/>
</dbReference>
<name>A0AAV7UVY5_PLEWA</name>
<organism evidence="2 3">
    <name type="scientific">Pleurodeles waltl</name>
    <name type="common">Iberian ribbed newt</name>
    <dbReference type="NCBI Taxonomy" id="8319"/>
    <lineage>
        <taxon>Eukaryota</taxon>
        <taxon>Metazoa</taxon>
        <taxon>Chordata</taxon>
        <taxon>Craniata</taxon>
        <taxon>Vertebrata</taxon>
        <taxon>Euteleostomi</taxon>
        <taxon>Amphibia</taxon>
        <taxon>Batrachia</taxon>
        <taxon>Caudata</taxon>
        <taxon>Salamandroidea</taxon>
        <taxon>Salamandridae</taxon>
        <taxon>Pleurodelinae</taxon>
        <taxon>Pleurodeles</taxon>
    </lineage>
</organism>
<comment type="caution">
    <text evidence="2">The sequence shown here is derived from an EMBL/GenBank/DDBJ whole genome shotgun (WGS) entry which is preliminary data.</text>
</comment>
<gene>
    <name evidence="2" type="ORF">NDU88_002557</name>
</gene>
<feature type="compositionally biased region" description="Low complexity" evidence="1">
    <location>
        <begin position="33"/>
        <end position="48"/>
    </location>
</feature>
<sequence>MAHLWSIRAAFQPPAVMRLLLRRTSPPRQAHGPAQASAAPQASSQFAPRRPLATRSPGRGQPLAVDPPAVGSKAGEFSSPFSVAPEGAGGSVGPQIPGRLQLAPCLHQRGASLPAAPKRHGGAHRCTQAATASRTLGSPDRGAHLPPTILVAGSRSGRSVRC</sequence>
<evidence type="ECO:0000313" key="3">
    <source>
        <dbReference type="Proteomes" id="UP001066276"/>
    </source>
</evidence>
<feature type="region of interest" description="Disordered" evidence="1">
    <location>
        <begin position="23"/>
        <end position="98"/>
    </location>
</feature>